<dbReference type="Gene3D" id="6.10.250.690">
    <property type="match status" value="1"/>
</dbReference>
<dbReference type="GO" id="GO:0006355">
    <property type="term" value="P:regulation of DNA-templated transcription"/>
    <property type="evidence" value="ECO:0007669"/>
    <property type="project" value="InterPro"/>
</dbReference>
<keyword evidence="1 6" id="KW-0597">Phosphoprotein</keyword>
<dbReference type="GO" id="GO:0032993">
    <property type="term" value="C:protein-DNA complex"/>
    <property type="evidence" value="ECO:0007669"/>
    <property type="project" value="TreeGrafter"/>
</dbReference>
<dbReference type="FunFam" id="1.10.10.10:FF:000005">
    <property type="entry name" value="Two-component system response regulator"/>
    <property type="match status" value="1"/>
</dbReference>
<dbReference type="Pfam" id="PF00486">
    <property type="entry name" value="Trans_reg_C"/>
    <property type="match status" value="1"/>
</dbReference>
<dbReference type="PROSITE" id="PS50110">
    <property type="entry name" value="RESPONSE_REGULATORY"/>
    <property type="match status" value="1"/>
</dbReference>
<evidence type="ECO:0000256" key="6">
    <source>
        <dbReference type="PROSITE-ProRule" id="PRU00169"/>
    </source>
</evidence>
<name>A0A2M8L7P5_9BACT</name>
<gene>
    <name evidence="10" type="ORF">COU97_00715</name>
</gene>
<keyword evidence="4 7" id="KW-0238">DNA-binding</keyword>
<evidence type="ECO:0000256" key="2">
    <source>
        <dbReference type="ARBA" id="ARBA00023012"/>
    </source>
</evidence>
<dbReference type="InterPro" id="IPR001867">
    <property type="entry name" value="OmpR/PhoB-type_DNA-bd"/>
</dbReference>
<keyword evidence="2" id="KW-0902">Two-component regulatory system</keyword>
<dbReference type="FunFam" id="3.40.50.2300:FF:000001">
    <property type="entry name" value="DNA-binding response regulator PhoB"/>
    <property type="match status" value="1"/>
</dbReference>
<accession>A0A2M8L7P5</accession>
<keyword evidence="3" id="KW-0805">Transcription regulation</keyword>
<evidence type="ECO:0000256" key="7">
    <source>
        <dbReference type="PROSITE-ProRule" id="PRU01091"/>
    </source>
</evidence>
<dbReference type="SMART" id="SM00862">
    <property type="entry name" value="Trans_reg_C"/>
    <property type="match status" value="1"/>
</dbReference>
<feature type="modified residue" description="4-aspartylphosphate" evidence="6">
    <location>
        <position position="51"/>
    </location>
</feature>
<dbReference type="Gene3D" id="3.40.50.2300">
    <property type="match status" value="1"/>
</dbReference>
<dbReference type="SMART" id="SM00448">
    <property type="entry name" value="REC"/>
    <property type="match status" value="1"/>
</dbReference>
<dbReference type="PANTHER" id="PTHR48111">
    <property type="entry name" value="REGULATOR OF RPOS"/>
    <property type="match status" value="1"/>
</dbReference>
<dbReference type="PROSITE" id="PS51755">
    <property type="entry name" value="OMPR_PHOB"/>
    <property type="match status" value="1"/>
</dbReference>
<dbReference type="Gene3D" id="1.10.10.10">
    <property type="entry name" value="Winged helix-like DNA-binding domain superfamily/Winged helix DNA-binding domain"/>
    <property type="match status" value="1"/>
</dbReference>
<evidence type="ECO:0000256" key="1">
    <source>
        <dbReference type="ARBA" id="ARBA00022553"/>
    </source>
</evidence>
<evidence type="ECO:0000256" key="4">
    <source>
        <dbReference type="ARBA" id="ARBA00023125"/>
    </source>
</evidence>
<feature type="domain" description="Response regulatory" evidence="8">
    <location>
        <begin position="2"/>
        <end position="117"/>
    </location>
</feature>
<dbReference type="GO" id="GO:0000976">
    <property type="term" value="F:transcription cis-regulatory region binding"/>
    <property type="evidence" value="ECO:0007669"/>
    <property type="project" value="TreeGrafter"/>
</dbReference>
<dbReference type="InterPro" id="IPR039420">
    <property type="entry name" value="WalR-like"/>
</dbReference>
<dbReference type="CDD" id="cd00383">
    <property type="entry name" value="trans_reg_C"/>
    <property type="match status" value="1"/>
</dbReference>
<proteinExistence type="predicted"/>
<evidence type="ECO:0000259" key="8">
    <source>
        <dbReference type="PROSITE" id="PS50110"/>
    </source>
</evidence>
<reference evidence="11" key="1">
    <citation type="submission" date="2017-09" db="EMBL/GenBank/DDBJ databases">
        <title>Depth-based differentiation of microbial function through sediment-hosted aquifers and enrichment of novel symbionts in the deep terrestrial subsurface.</title>
        <authorList>
            <person name="Probst A.J."/>
            <person name="Ladd B."/>
            <person name="Jarett J.K."/>
            <person name="Geller-Mcgrath D.E."/>
            <person name="Sieber C.M.K."/>
            <person name="Emerson J.B."/>
            <person name="Anantharaman K."/>
            <person name="Thomas B.C."/>
            <person name="Malmstrom R."/>
            <person name="Stieglmeier M."/>
            <person name="Klingl A."/>
            <person name="Woyke T."/>
            <person name="Ryan C.M."/>
            <person name="Banfield J.F."/>
        </authorList>
    </citation>
    <scope>NUCLEOTIDE SEQUENCE [LARGE SCALE GENOMIC DNA]</scope>
</reference>
<keyword evidence="5" id="KW-0804">Transcription</keyword>
<organism evidence="10 11">
    <name type="scientific">Candidatus Shapirobacteria bacterium CG10_big_fil_rev_8_21_14_0_10_48_15</name>
    <dbReference type="NCBI Taxonomy" id="1974484"/>
    <lineage>
        <taxon>Bacteria</taxon>
        <taxon>Candidatus Shapironibacteriota</taxon>
    </lineage>
</organism>
<dbReference type="Pfam" id="PF00072">
    <property type="entry name" value="Response_reg"/>
    <property type="match status" value="1"/>
</dbReference>
<dbReference type="InterPro" id="IPR011006">
    <property type="entry name" value="CheY-like_superfamily"/>
</dbReference>
<protein>
    <submittedName>
        <fullName evidence="10">DNA-binding response regulator</fullName>
    </submittedName>
</protein>
<dbReference type="EMBL" id="PFEM01000010">
    <property type="protein sequence ID" value="PJE70227.1"/>
    <property type="molecule type" value="Genomic_DNA"/>
</dbReference>
<dbReference type="SUPFAM" id="SSF52172">
    <property type="entry name" value="CheY-like"/>
    <property type="match status" value="1"/>
</dbReference>
<dbReference type="Proteomes" id="UP000231579">
    <property type="component" value="Unassembled WGS sequence"/>
</dbReference>
<dbReference type="PANTHER" id="PTHR48111:SF22">
    <property type="entry name" value="REGULATOR OF RPOS"/>
    <property type="match status" value="1"/>
</dbReference>
<dbReference type="InterPro" id="IPR001789">
    <property type="entry name" value="Sig_transdc_resp-reg_receiver"/>
</dbReference>
<evidence type="ECO:0000256" key="5">
    <source>
        <dbReference type="ARBA" id="ARBA00023163"/>
    </source>
</evidence>
<comment type="caution">
    <text evidence="10">The sequence shown here is derived from an EMBL/GenBank/DDBJ whole genome shotgun (WGS) entry which is preliminary data.</text>
</comment>
<evidence type="ECO:0000313" key="10">
    <source>
        <dbReference type="EMBL" id="PJE70227.1"/>
    </source>
</evidence>
<feature type="domain" description="OmpR/PhoB-type" evidence="9">
    <location>
        <begin position="125"/>
        <end position="220"/>
    </location>
</feature>
<feature type="DNA-binding region" description="OmpR/PhoB-type" evidence="7">
    <location>
        <begin position="125"/>
        <end position="220"/>
    </location>
</feature>
<dbReference type="AlphaFoldDB" id="A0A2M8L7P5"/>
<dbReference type="CDD" id="cd17625">
    <property type="entry name" value="REC_OmpR_DrrD-like"/>
    <property type="match status" value="1"/>
</dbReference>
<evidence type="ECO:0000313" key="11">
    <source>
        <dbReference type="Proteomes" id="UP000231579"/>
    </source>
</evidence>
<evidence type="ECO:0000256" key="3">
    <source>
        <dbReference type="ARBA" id="ARBA00023015"/>
    </source>
</evidence>
<sequence length="220" mass="24877">MRILVVEDEHRIANAIKKGLEQESFAVDVAYDGEQGFDLAAGEAYDVIILDLLLPKMSGMTLCRRLREEEKNHTPILMLTAKDQLEDKVKGLNAGADDYLPKPFAFAELLARIRALSRRPTNSLQPILAVADLTLNPHGFVVKRAGREISLSRKEFALLEYLLHHQGEIVDKDQLINHVWNYDADILPNTVEVYIGYLRKKLGKPNLIKTKRGFGYIISL</sequence>
<dbReference type="GO" id="GO:0005829">
    <property type="term" value="C:cytosol"/>
    <property type="evidence" value="ECO:0007669"/>
    <property type="project" value="TreeGrafter"/>
</dbReference>
<dbReference type="InterPro" id="IPR036388">
    <property type="entry name" value="WH-like_DNA-bd_sf"/>
</dbReference>
<evidence type="ECO:0000259" key="9">
    <source>
        <dbReference type="PROSITE" id="PS51755"/>
    </source>
</evidence>
<dbReference type="GO" id="GO:0000156">
    <property type="term" value="F:phosphorelay response regulator activity"/>
    <property type="evidence" value="ECO:0007669"/>
    <property type="project" value="TreeGrafter"/>
</dbReference>